<organism evidence="2 3">
    <name type="scientific">Rhizoctonia solani</name>
    <dbReference type="NCBI Taxonomy" id="456999"/>
    <lineage>
        <taxon>Eukaryota</taxon>
        <taxon>Fungi</taxon>
        <taxon>Dikarya</taxon>
        <taxon>Basidiomycota</taxon>
        <taxon>Agaricomycotina</taxon>
        <taxon>Agaricomycetes</taxon>
        <taxon>Cantharellales</taxon>
        <taxon>Ceratobasidiaceae</taxon>
        <taxon>Rhizoctonia</taxon>
    </lineage>
</organism>
<dbReference type="Proteomes" id="UP000614334">
    <property type="component" value="Unassembled WGS sequence"/>
</dbReference>
<feature type="compositionally biased region" description="Low complexity" evidence="1">
    <location>
        <begin position="130"/>
        <end position="140"/>
    </location>
</feature>
<name>A0A8H7M0B2_9AGAM</name>
<dbReference type="AlphaFoldDB" id="A0A8H7M0B2"/>
<proteinExistence type="predicted"/>
<protein>
    <submittedName>
        <fullName evidence="2">Uncharacterized protein</fullName>
    </submittedName>
</protein>
<accession>A0A8H7M0B2</accession>
<evidence type="ECO:0000313" key="3">
    <source>
        <dbReference type="Proteomes" id="UP000614334"/>
    </source>
</evidence>
<dbReference type="EMBL" id="JACYCF010000029">
    <property type="protein sequence ID" value="KAF8749229.1"/>
    <property type="molecule type" value="Genomic_DNA"/>
</dbReference>
<evidence type="ECO:0000313" key="2">
    <source>
        <dbReference type="EMBL" id="KAF8749229.1"/>
    </source>
</evidence>
<evidence type="ECO:0000256" key="1">
    <source>
        <dbReference type="SAM" id="MobiDB-lite"/>
    </source>
</evidence>
<reference evidence="2" key="1">
    <citation type="submission" date="2020-09" db="EMBL/GenBank/DDBJ databases">
        <title>Comparative genome analyses of four rice-infecting Rhizoctonia solani isolates reveal extensive enrichment of homogalacturonan modification genes.</title>
        <authorList>
            <person name="Lee D.-Y."/>
            <person name="Jeon J."/>
            <person name="Kim K.-T."/>
            <person name="Cheong K."/>
            <person name="Song H."/>
            <person name="Choi G."/>
            <person name="Ko J."/>
            <person name="Opiyo S.O."/>
            <person name="Zuo S."/>
            <person name="Madhav S."/>
            <person name="Lee Y.-H."/>
            <person name="Wang G.-L."/>
        </authorList>
    </citation>
    <scope>NUCLEOTIDE SEQUENCE</scope>
    <source>
        <strain evidence="2">AG1-IA B2</strain>
    </source>
</reference>
<sequence length="218" mass="23584">MQSFTSFVSRRVASNQVVVDPLSAGGNSQSSKRYQFSVVKHRYRAFMDGIVWGPERPIETPDIIAPRPRPNSYISSRKISVHCVLRFTNIVARSGSSYPSWSFTDTANTTAGQAADTSLETVLIARRSSQFSPAAQPSQSTEFRESASLELPPPLLGIPASDTRYGNYSGQPFLSVNIDSSALDLDPGRPGDTSDPSVLVSIIDSETTSSLLDPNHTG</sequence>
<gene>
    <name evidence="2" type="ORF">RHS01_10183</name>
</gene>
<feature type="region of interest" description="Disordered" evidence="1">
    <location>
        <begin position="130"/>
        <end position="155"/>
    </location>
</feature>
<comment type="caution">
    <text evidence="2">The sequence shown here is derived from an EMBL/GenBank/DDBJ whole genome shotgun (WGS) entry which is preliminary data.</text>
</comment>